<feature type="domain" description="Tyrosine specific protein phosphatases" evidence="8">
    <location>
        <begin position="111"/>
        <end position="174"/>
    </location>
</feature>
<dbReference type="PRINTS" id="PR01909">
    <property type="entry name" value="ADSPHPHTASEA"/>
</dbReference>
<comment type="catalytic activity">
    <reaction evidence="4 6">
        <text>O-phospho-L-seryl-[protein] + H2O = L-seryl-[protein] + phosphate</text>
        <dbReference type="Rhea" id="RHEA:20629"/>
        <dbReference type="Rhea" id="RHEA-COMP:9863"/>
        <dbReference type="Rhea" id="RHEA-COMP:11604"/>
        <dbReference type="ChEBI" id="CHEBI:15377"/>
        <dbReference type="ChEBI" id="CHEBI:29999"/>
        <dbReference type="ChEBI" id="CHEBI:43474"/>
        <dbReference type="ChEBI" id="CHEBI:83421"/>
        <dbReference type="EC" id="3.1.3.16"/>
    </reaction>
</comment>
<sequence>MAAASGLSESQKQSLARLYKVMAEPQTAGGRYEMPLSRRIECDEVYPGIFLGDDSSARKTELLARLGITHVLNAAEGHDFGQVDTSQAYYRESGITYLGLPLMDLPSANISKFFDTAVKFIDNALASKDGYVAGKILVHCLMGMSRSPTLVVAYLISKKGMTTEEAMRLILRRREIRPNDGFLLQLLELEDKANSSKYTSRVLTPQSSKKKSK</sequence>
<dbReference type="InterPro" id="IPR000340">
    <property type="entry name" value="Dual-sp_phosphatase_cat-dom"/>
</dbReference>
<evidence type="ECO:0000256" key="6">
    <source>
        <dbReference type="RuleBase" id="RU366038"/>
    </source>
</evidence>
<evidence type="ECO:0000256" key="2">
    <source>
        <dbReference type="ARBA" id="ARBA00022801"/>
    </source>
</evidence>
<dbReference type="Pfam" id="PF00782">
    <property type="entry name" value="DSPc"/>
    <property type="match status" value="1"/>
</dbReference>
<evidence type="ECO:0000256" key="1">
    <source>
        <dbReference type="ARBA" id="ARBA00008601"/>
    </source>
</evidence>
<dbReference type="EMBL" id="CP092864">
    <property type="protein sequence ID" value="UYV64151.1"/>
    <property type="molecule type" value="Genomic_DNA"/>
</dbReference>
<dbReference type="PROSITE" id="PS00383">
    <property type="entry name" value="TYR_PHOSPHATASE_1"/>
    <property type="match status" value="1"/>
</dbReference>
<evidence type="ECO:0000313" key="9">
    <source>
        <dbReference type="EMBL" id="UYV64151.1"/>
    </source>
</evidence>
<dbReference type="EC" id="3.1.3.48" evidence="6"/>
<reference evidence="9 10" key="1">
    <citation type="submission" date="2022-01" db="EMBL/GenBank/DDBJ databases">
        <title>A chromosomal length assembly of Cordylochernes scorpioides.</title>
        <authorList>
            <person name="Zeh D."/>
            <person name="Zeh J."/>
        </authorList>
    </citation>
    <scope>NUCLEOTIDE SEQUENCE [LARGE SCALE GENOMIC DNA]</scope>
    <source>
        <strain evidence="9">IN4F17</strain>
        <tissue evidence="9">Whole Body</tissue>
    </source>
</reference>
<dbReference type="PANTHER" id="PTHR45682">
    <property type="entry name" value="AGAP008228-PA"/>
    <property type="match status" value="1"/>
</dbReference>
<comment type="catalytic activity">
    <reaction evidence="5 6">
        <text>O-phospho-L-threonyl-[protein] + H2O = L-threonyl-[protein] + phosphate</text>
        <dbReference type="Rhea" id="RHEA:47004"/>
        <dbReference type="Rhea" id="RHEA-COMP:11060"/>
        <dbReference type="Rhea" id="RHEA-COMP:11605"/>
        <dbReference type="ChEBI" id="CHEBI:15377"/>
        <dbReference type="ChEBI" id="CHEBI:30013"/>
        <dbReference type="ChEBI" id="CHEBI:43474"/>
        <dbReference type="ChEBI" id="CHEBI:61977"/>
        <dbReference type="EC" id="3.1.3.16"/>
    </reaction>
</comment>
<evidence type="ECO:0000256" key="3">
    <source>
        <dbReference type="ARBA" id="ARBA00022912"/>
    </source>
</evidence>
<dbReference type="PROSITE" id="PS50054">
    <property type="entry name" value="TYR_PHOSPHATASE_DUAL"/>
    <property type="match status" value="1"/>
</dbReference>
<keyword evidence="10" id="KW-1185">Reference proteome</keyword>
<dbReference type="InterPro" id="IPR020405">
    <property type="entry name" value="Atypical_DUSP_subfamA"/>
</dbReference>
<evidence type="ECO:0000313" key="10">
    <source>
        <dbReference type="Proteomes" id="UP001235939"/>
    </source>
</evidence>
<dbReference type="SUPFAM" id="SSF52799">
    <property type="entry name" value="(Phosphotyrosine protein) phosphatases II"/>
    <property type="match status" value="1"/>
</dbReference>
<dbReference type="PANTHER" id="PTHR45682:SF5">
    <property type="entry name" value="DUAL SPECIFICITY PROTEIN PHOSPHATASE"/>
    <property type="match status" value="1"/>
</dbReference>
<organism evidence="9 10">
    <name type="scientific">Cordylochernes scorpioides</name>
    <dbReference type="NCBI Taxonomy" id="51811"/>
    <lineage>
        <taxon>Eukaryota</taxon>
        <taxon>Metazoa</taxon>
        <taxon>Ecdysozoa</taxon>
        <taxon>Arthropoda</taxon>
        <taxon>Chelicerata</taxon>
        <taxon>Arachnida</taxon>
        <taxon>Pseudoscorpiones</taxon>
        <taxon>Cheliferoidea</taxon>
        <taxon>Chernetidae</taxon>
        <taxon>Cordylochernes</taxon>
    </lineage>
</organism>
<name>A0ABY6K5L1_9ARAC</name>
<dbReference type="InterPro" id="IPR029021">
    <property type="entry name" value="Prot-tyrosine_phosphatase-like"/>
</dbReference>
<comment type="catalytic activity">
    <reaction evidence="6">
        <text>O-phospho-L-tyrosyl-[protein] + H2O = L-tyrosyl-[protein] + phosphate</text>
        <dbReference type="Rhea" id="RHEA:10684"/>
        <dbReference type="Rhea" id="RHEA-COMP:10136"/>
        <dbReference type="Rhea" id="RHEA-COMP:20101"/>
        <dbReference type="ChEBI" id="CHEBI:15377"/>
        <dbReference type="ChEBI" id="CHEBI:43474"/>
        <dbReference type="ChEBI" id="CHEBI:46858"/>
        <dbReference type="ChEBI" id="CHEBI:61978"/>
        <dbReference type="EC" id="3.1.3.48"/>
    </reaction>
</comment>
<protein>
    <recommendedName>
        <fullName evidence="6">Dual specificity protein phosphatase</fullName>
        <ecNumber evidence="6">3.1.3.16</ecNumber>
        <ecNumber evidence="6">3.1.3.48</ecNumber>
    </recommendedName>
</protein>
<gene>
    <name evidence="9" type="ORF">LAZ67_2006749</name>
</gene>
<comment type="similarity">
    <text evidence="1 6">Belongs to the protein-tyrosine phosphatase family. Non-receptor class dual specificity subfamily.</text>
</comment>
<feature type="domain" description="Tyrosine-protein phosphatase" evidence="7">
    <location>
        <begin position="41"/>
        <end position="195"/>
    </location>
</feature>
<keyword evidence="2 6" id="KW-0378">Hydrolase</keyword>
<dbReference type="CDD" id="cd14515">
    <property type="entry name" value="DUSP3-like"/>
    <property type="match status" value="1"/>
</dbReference>
<comment type="function">
    <text evidence="6">Dual specificity phosphatase able to dephosphorylate phosphotyrosine, phosphoserine and phosphothreonine residues, with a preference for phosphotyrosine as a substrate.</text>
</comment>
<dbReference type="EC" id="3.1.3.16" evidence="6"/>
<evidence type="ECO:0000256" key="4">
    <source>
        <dbReference type="ARBA" id="ARBA00047761"/>
    </source>
</evidence>
<dbReference type="SMART" id="SM00195">
    <property type="entry name" value="DSPc"/>
    <property type="match status" value="1"/>
</dbReference>
<dbReference type="InterPro" id="IPR016130">
    <property type="entry name" value="Tyr_Pase_AS"/>
</dbReference>
<dbReference type="InterPro" id="IPR020422">
    <property type="entry name" value="TYR_PHOSPHATASE_DUAL_dom"/>
</dbReference>
<accession>A0ABY6K5L1</accession>
<dbReference type="PRINTS" id="PR01908">
    <property type="entry name" value="ADSPHPHTASE"/>
</dbReference>
<keyword evidence="3 6" id="KW-0904">Protein phosphatase</keyword>
<dbReference type="InterPro" id="IPR000387">
    <property type="entry name" value="Tyr_Pase_dom"/>
</dbReference>
<evidence type="ECO:0000256" key="5">
    <source>
        <dbReference type="ARBA" id="ARBA00048336"/>
    </source>
</evidence>
<dbReference type="PROSITE" id="PS50056">
    <property type="entry name" value="TYR_PHOSPHATASE_2"/>
    <property type="match status" value="1"/>
</dbReference>
<proteinExistence type="inferred from homology"/>
<evidence type="ECO:0000259" key="8">
    <source>
        <dbReference type="PROSITE" id="PS50056"/>
    </source>
</evidence>
<dbReference type="Gene3D" id="3.90.190.10">
    <property type="entry name" value="Protein tyrosine phosphatase superfamily"/>
    <property type="match status" value="1"/>
</dbReference>
<evidence type="ECO:0000259" key="7">
    <source>
        <dbReference type="PROSITE" id="PS50054"/>
    </source>
</evidence>
<dbReference type="Proteomes" id="UP001235939">
    <property type="component" value="Chromosome 02"/>
</dbReference>